<keyword evidence="6 8" id="KW-1133">Transmembrane helix</keyword>
<evidence type="ECO:0000256" key="2">
    <source>
        <dbReference type="ARBA" id="ARBA00007555"/>
    </source>
</evidence>
<protein>
    <submittedName>
        <fullName evidence="9">Paraquat-inducible protein A</fullName>
    </submittedName>
</protein>
<dbReference type="InterPro" id="IPR007498">
    <property type="entry name" value="PqiA-like"/>
</dbReference>
<dbReference type="InterPro" id="IPR051800">
    <property type="entry name" value="PqiA-PqiB_transport"/>
</dbReference>
<dbReference type="NCBIfam" id="TIGR00155">
    <property type="entry name" value="pqiA_fam"/>
    <property type="match status" value="1"/>
</dbReference>
<keyword evidence="4" id="KW-0997">Cell inner membrane</keyword>
<dbReference type="PANTHER" id="PTHR30462">
    <property type="entry name" value="INTERMEMBRANE TRANSPORT PROTEIN PQIB-RELATED"/>
    <property type="match status" value="1"/>
</dbReference>
<evidence type="ECO:0000256" key="4">
    <source>
        <dbReference type="ARBA" id="ARBA00022519"/>
    </source>
</evidence>
<dbReference type="Pfam" id="PF04403">
    <property type="entry name" value="PqiA"/>
    <property type="match status" value="2"/>
</dbReference>
<dbReference type="RefSeq" id="WP_209772358.1">
    <property type="nucleotide sequence ID" value="NZ_JAGINP010000035.1"/>
</dbReference>
<feature type="transmembrane region" description="Helical" evidence="8">
    <location>
        <begin position="100"/>
        <end position="124"/>
    </location>
</feature>
<evidence type="ECO:0000256" key="1">
    <source>
        <dbReference type="ARBA" id="ARBA00004429"/>
    </source>
</evidence>
<keyword evidence="7 8" id="KW-0472">Membrane</keyword>
<dbReference type="Proteomes" id="UP000781958">
    <property type="component" value="Unassembled WGS sequence"/>
</dbReference>
<reference evidence="9 10" key="1">
    <citation type="submission" date="2021-03" db="EMBL/GenBank/DDBJ databases">
        <title>Genomic Encyclopedia of Type Strains, Phase III (KMG-III): the genomes of soil and plant-associated and newly described type strains.</title>
        <authorList>
            <person name="Whitman W."/>
        </authorList>
    </citation>
    <scope>NUCLEOTIDE SEQUENCE [LARGE SCALE GENOMIC DNA]</scope>
    <source>
        <strain evidence="9 10">IMMIB AFH-6</strain>
    </source>
</reference>
<feature type="transmembrane region" description="Helical" evidence="8">
    <location>
        <begin position="315"/>
        <end position="343"/>
    </location>
</feature>
<proteinExistence type="inferred from homology"/>
<evidence type="ECO:0000313" key="9">
    <source>
        <dbReference type="EMBL" id="MBP2296776.1"/>
    </source>
</evidence>
<evidence type="ECO:0000256" key="5">
    <source>
        <dbReference type="ARBA" id="ARBA00022692"/>
    </source>
</evidence>
<evidence type="ECO:0000256" key="6">
    <source>
        <dbReference type="ARBA" id="ARBA00022989"/>
    </source>
</evidence>
<feature type="transmembrane region" description="Helical" evidence="8">
    <location>
        <begin position="364"/>
        <end position="382"/>
    </location>
</feature>
<sequence length="433" mass="46616">MRNQPHPAERLRECPGCGLFQTVPALAPGMTAQCPRCSTSLERATRHPIGHSVALNLTALVLLVIMCSTTLMTVQKAGISLSARLFSGPAELVRRDMAELAVAVLFVTVVAPLFKLLGTLYVLLRLREAAPPRHLCRVFALVERLGPWSMIEVFVFGVFVAYVKLGDLVKITLDVGVYALLALTVVLIWADSALDREAVWDRLDRRGDARGRCAPPDRQAVEIAAVEIAGCEVCGLVSGVDGPMEAGARHRCPRCGSALHPRKPDSVARTWALVIAAAALYIPANYFPVLTVMQLGAGAPSTILGGVEELVASRMYPLAALVFFASVAVPMLKLVGLSVMLVSTQTGRTGWLRDRTRLYHVVRWIGRWSMIDIFMEALLGALVKFGSVVTIEPGIGAVAFCGVVILTMFAAETFDPRLMWDAAGRHAAAPAAA</sequence>
<comment type="subcellular location">
    <subcellularLocation>
        <location evidence="1">Cell inner membrane</location>
        <topology evidence="1">Multi-pass membrane protein</topology>
    </subcellularLocation>
</comment>
<dbReference type="EMBL" id="JAGINP010000035">
    <property type="protein sequence ID" value="MBP2296776.1"/>
    <property type="molecule type" value="Genomic_DNA"/>
</dbReference>
<keyword evidence="10" id="KW-1185">Reference proteome</keyword>
<feature type="transmembrane region" description="Helical" evidence="8">
    <location>
        <begin position="175"/>
        <end position="194"/>
    </location>
</feature>
<evidence type="ECO:0000256" key="7">
    <source>
        <dbReference type="ARBA" id="ARBA00023136"/>
    </source>
</evidence>
<comment type="similarity">
    <text evidence="2">Belongs to the PqiA family.</text>
</comment>
<dbReference type="PANTHER" id="PTHR30462:SF3">
    <property type="entry name" value="INTERMEMBRANE TRANSPORT PROTEIN PQIA"/>
    <property type="match status" value="1"/>
</dbReference>
<feature type="transmembrane region" description="Helical" evidence="8">
    <location>
        <begin position="145"/>
        <end position="163"/>
    </location>
</feature>
<feature type="transmembrane region" description="Helical" evidence="8">
    <location>
        <begin position="394"/>
        <end position="411"/>
    </location>
</feature>
<keyword evidence="3" id="KW-1003">Cell membrane</keyword>
<gene>
    <name evidence="9" type="ORF">J2851_006594</name>
</gene>
<evidence type="ECO:0000256" key="3">
    <source>
        <dbReference type="ARBA" id="ARBA00022475"/>
    </source>
</evidence>
<keyword evidence="5 8" id="KW-0812">Transmembrane</keyword>
<accession>A0ABS4SW37</accession>
<dbReference type="InterPro" id="IPR005219">
    <property type="entry name" value="PqiA-like_proteobact"/>
</dbReference>
<feature type="transmembrane region" description="Helical" evidence="8">
    <location>
        <begin position="271"/>
        <end position="295"/>
    </location>
</feature>
<evidence type="ECO:0000313" key="10">
    <source>
        <dbReference type="Proteomes" id="UP000781958"/>
    </source>
</evidence>
<evidence type="ECO:0000256" key="8">
    <source>
        <dbReference type="SAM" id="Phobius"/>
    </source>
</evidence>
<name>A0ABS4SW37_9PROT</name>
<comment type="caution">
    <text evidence="9">The sequence shown here is derived from an EMBL/GenBank/DDBJ whole genome shotgun (WGS) entry which is preliminary data.</text>
</comment>
<organism evidence="9 10">
    <name type="scientific">Azospirillum rugosum</name>
    <dbReference type="NCBI Taxonomy" id="416170"/>
    <lineage>
        <taxon>Bacteria</taxon>
        <taxon>Pseudomonadati</taxon>
        <taxon>Pseudomonadota</taxon>
        <taxon>Alphaproteobacteria</taxon>
        <taxon>Rhodospirillales</taxon>
        <taxon>Azospirillaceae</taxon>
        <taxon>Azospirillum</taxon>
    </lineage>
</organism>
<feature type="transmembrane region" description="Helical" evidence="8">
    <location>
        <begin position="53"/>
        <end position="74"/>
    </location>
</feature>